<reference evidence="14 15" key="1">
    <citation type="submission" date="2019-06" db="EMBL/GenBank/DDBJ databases">
        <title>Whole genome shotgun sequence of Streptomyces cacaoi subsp. cacaoi NBRC 12748.</title>
        <authorList>
            <person name="Hosoyama A."/>
            <person name="Uohara A."/>
            <person name="Ohji S."/>
            <person name="Ichikawa N."/>
        </authorList>
    </citation>
    <scope>NUCLEOTIDE SEQUENCE [LARGE SCALE GENOMIC DNA]</scope>
    <source>
        <strain evidence="14 15">NBRC 12748</strain>
    </source>
</reference>
<name>A0A4Y3QYH7_STRCI</name>
<keyword evidence="10" id="KW-0170">Cobalt</keyword>
<dbReference type="EMBL" id="BJMM01000005">
    <property type="protein sequence ID" value="GEB48990.1"/>
    <property type="molecule type" value="Genomic_DNA"/>
</dbReference>
<dbReference type="InterPro" id="IPR050072">
    <property type="entry name" value="Peptidase_M20A"/>
</dbReference>
<dbReference type="PROSITE" id="PS00758">
    <property type="entry name" value="ARGE_DAPE_CPG2_1"/>
    <property type="match status" value="1"/>
</dbReference>
<comment type="cofactor">
    <cofactor evidence="2">
        <name>Zn(2+)</name>
        <dbReference type="ChEBI" id="CHEBI:29105"/>
    </cofactor>
</comment>
<keyword evidence="7" id="KW-0479">Metal-binding</keyword>
<dbReference type="Pfam" id="PF07687">
    <property type="entry name" value="M20_dimer"/>
    <property type="match status" value="1"/>
</dbReference>
<dbReference type="InterPro" id="IPR002933">
    <property type="entry name" value="Peptidase_M20"/>
</dbReference>
<comment type="caution">
    <text evidence="14">The sequence shown here is derived from an EMBL/GenBank/DDBJ whole genome shotgun (WGS) entry which is preliminary data.</text>
</comment>
<evidence type="ECO:0000256" key="7">
    <source>
        <dbReference type="ARBA" id="ARBA00022723"/>
    </source>
</evidence>
<evidence type="ECO:0000256" key="5">
    <source>
        <dbReference type="ARBA" id="ARBA00011921"/>
    </source>
</evidence>
<evidence type="ECO:0000256" key="10">
    <source>
        <dbReference type="ARBA" id="ARBA00023285"/>
    </source>
</evidence>
<dbReference type="GO" id="GO:0046872">
    <property type="term" value="F:metal ion binding"/>
    <property type="evidence" value="ECO:0007669"/>
    <property type="project" value="UniProtKB-KW"/>
</dbReference>
<dbReference type="SUPFAM" id="SSF53187">
    <property type="entry name" value="Zn-dependent exopeptidases"/>
    <property type="match status" value="1"/>
</dbReference>
<feature type="domain" description="Peptidase M20 dimerisation" evidence="13">
    <location>
        <begin position="223"/>
        <end position="339"/>
    </location>
</feature>
<dbReference type="EC" id="3.5.1.18" evidence="5"/>
<evidence type="ECO:0000256" key="2">
    <source>
        <dbReference type="ARBA" id="ARBA00001947"/>
    </source>
</evidence>
<dbReference type="PANTHER" id="PTHR43808:SF25">
    <property type="entry name" value="PEPTIDASE M20 DIMERISATION DOMAIN-CONTAINING PROTEIN"/>
    <property type="match status" value="1"/>
</dbReference>
<evidence type="ECO:0000256" key="11">
    <source>
        <dbReference type="ARBA" id="ARBA00051301"/>
    </source>
</evidence>
<sequence>MTPAQSHVETPTRFPEEADVAARIGAHLDARSGDLVRLASDLIAFDTTVRGAPGEPARDEADCQEYLAERLRAAGFTVDVFTPRPGDLPLTPQTPEGLDFAGRPQLAARRPGTGNGPSLLFNGHIDVVSAEPRNGWRSDPFRAEVRDGRLYGRGSCDMKGGIAAAVLAVETLAALGLAPAGDLLFNTVTDEEWNGAGTLASVGNGIRADAAVVPEPTDLDTVVAQRGILGGTVTVQGRPGHAEYPPGDWRHGGAVNAIEKTVPVLAALAALREAWAAEPGSAHPLLPPPSLVPTTIRGGEWWVTYPASCSMDLDVTYLPAHADADGFASRIRERIEREVRAAVADDGWLAAHPPVFTWETELPPAELPADHPLVGRLVRAAASYGRTSKPVGEPSWTDAATLTRLGGTPAVCLGPTATRPDGSATLHTVDEYAELADLLDTAKALALAAVAPTPPQGAGTSPASARTAPEGARS</sequence>
<evidence type="ECO:0000256" key="8">
    <source>
        <dbReference type="ARBA" id="ARBA00022801"/>
    </source>
</evidence>
<comment type="catalytic activity">
    <reaction evidence="11">
        <text>N-succinyl-(2S,6S)-2,6-diaminopimelate + H2O = (2S,6S)-2,6-diaminopimelate + succinate</text>
        <dbReference type="Rhea" id="RHEA:22608"/>
        <dbReference type="ChEBI" id="CHEBI:15377"/>
        <dbReference type="ChEBI" id="CHEBI:30031"/>
        <dbReference type="ChEBI" id="CHEBI:57609"/>
        <dbReference type="ChEBI" id="CHEBI:58087"/>
        <dbReference type="EC" id="3.5.1.18"/>
    </reaction>
</comment>
<accession>A0A4Y3QYH7</accession>
<keyword evidence="9" id="KW-0862">Zinc</keyword>
<dbReference type="SUPFAM" id="SSF55031">
    <property type="entry name" value="Bacterial exopeptidase dimerisation domain"/>
    <property type="match status" value="1"/>
</dbReference>
<dbReference type="Pfam" id="PF01546">
    <property type="entry name" value="Peptidase_M20"/>
    <property type="match status" value="1"/>
</dbReference>
<protein>
    <recommendedName>
        <fullName evidence="6">Probable succinyl-diaminopimelate desuccinylase</fullName>
        <ecNumber evidence="5">3.5.1.18</ecNumber>
    </recommendedName>
</protein>
<comment type="cofactor">
    <cofactor evidence="1">
        <name>Co(2+)</name>
        <dbReference type="ChEBI" id="CHEBI:48828"/>
    </cofactor>
</comment>
<dbReference type="GO" id="GO:0009089">
    <property type="term" value="P:lysine biosynthetic process via diaminopimelate"/>
    <property type="evidence" value="ECO:0007669"/>
    <property type="project" value="UniProtKB-UniPathway"/>
</dbReference>
<evidence type="ECO:0000313" key="14">
    <source>
        <dbReference type="EMBL" id="GEB48990.1"/>
    </source>
</evidence>
<evidence type="ECO:0000313" key="15">
    <source>
        <dbReference type="Proteomes" id="UP000319210"/>
    </source>
</evidence>
<organism evidence="14 15">
    <name type="scientific">Streptomyces cacaoi</name>
    <dbReference type="NCBI Taxonomy" id="1898"/>
    <lineage>
        <taxon>Bacteria</taxon>
        <taxon>Bacillati</taxon>
        <taxon>Actinomycetota</taxon>
        <taxon>Actinomycetes</taxon>
        <taxon>Kitasatosporales</taxon>
        <taxon>Streptomycetaceae</taxon>
        <taxon>Streptomyces</taxon>
    </lineage>
</organism>
<dbReference type="InterPro" id="IPR010182">
    <property type="entry name" value="ArgE/DapE"/>
</dbReference>
<keyword evidence="15" id="KW-1185">Reference proteome</keyword>
<dbReference type="Gene3D" id="3.30.70.360">
    <property type="match status" value="1"/>
</dbReference>
<comment type="similarity">
    <text evidence="4">Belongs to the peptidase M20A family.</text>
</comment>
<evidence type="ECO:0000259" key="13">
    <source>
        <dbReference type="Pfam" id="PF07687"/>
    </source>
</evidence>
<gene>
    <name evidence="14" type="primary">yodQ</name>
    <name evidence="14" type="ORF">SCA03_15410</name>
</gene>
<feature type="region of interest" description="Disordered" evidence="12">
    <location>
        <begin position="452"/>
        <end position="474"/>
    </location>
</feature>
<evidence type="ECO:0000256" key="1">
    <source>
        <dbReference type="ARBA" id="ARBA00001941"/>
    </source>
</evidence>
<dbReference type="NCBIfam" id="TIGR01910">
    <property type="entry name" value="DapE-ArgE"/>
    <property type="match status" value="1"/>
</dbReference>
<dbReference type="AlphaFoldDB" id="A0A4Y3QYH7"/>
<dbReference type="GO" id="GO:0009014">
    <property type="term" value="F:succinyl-diaminopimelate desuccinylase activity"/>
    <property type="evidence" value="ECO:0007669"/>
    <property type="project" value="UniProtKB-EC"/>
</dbReference>
<dbReference type="OrthoDB" id="7055905at2"/>
<dbReference type="Gene3D" id="3.40.630.10">
    <property type="entry name" value="Zn peptidases"/>
    <property type="match status" value="1"/>
</dbReference>
<keyword evidence="8 14" id="KW-0378">Hydrolase</keyword>
<evidence type="ECO:0000256" key="9">
    <source>
        <dbReference type="ARBA" id="ARBA00022833"/>
    </source>
</evidence>
<evidence type="ECO:0000256" key="3">
    <source>
        <dbReference type="ARBA" id="ARBA00005130"/>
    </source>
</evidence>
<dbReference type="InterPro" id="IPR036264">
    <property type="entry name" value="Bact_exopeptidase_dim_dom"/>
</dbReference>
<comment type="pathway">
    <text evidence="3">Amino-acid biosynthesis; L-lysine biosynthesis via DAP pathway; LL-2,6-diaminopimelate from (S)-tetrahydrodipicolinate (succinylase route): step 3/3.</text>
</comment>
<evidence type="ECO:0000256" key="6">
    <source>
        <dbReference type="ARBA" id="ARBA00016853"/>
    </source>
</evidence>
<dbReference type="InterPro" id="IPR001261">
    <property type="entry name" value="ArgE/DapE_CS"/>
</dbReference>
<dbReference type="UniPathway" id="UPA00034">
    <property type="reaction ID" value="UER00021"/>
</dbReference>
<dbReference type="Proteomes" id="UP000319210">
    <property type="component" value="Unassembled WGS sequence"/>
</dbReference>
<evidence type="ECO:0000256" key="12">
    <source>
        <dbReference type="SAM" id="MobiDB-lite"/>
    </source>
</evidence>
<dbReference type="PANTHER" id="PTHR43808">
    <property type="entry name" value="ACETYLORNITHINE DEACETYLASE"/>
    <property type="match status" value="1"/>
</dbReference>
<evidence type="ECO:0000256" key="4">
    <source>
        <dbReference type="ARBA" id="ARBA00006247"/>
    </source>
</evidence>
<proteinExistence type="inferred from homology"/>
<dbReference type="InterPro" id="IPR011650">
    <property type="entry name" value="Peptidase_M20_dimer"/>
</dbReference>